<comment type="caution">
    <text evidence="1">The sequence shown here is derived from an EMBL/GenBank/DDBJ whole genome shotgun (WGS) entry which is preliminary data.</text>
</comment>
<protein>
    <submittedName>
        <fullName evidence="1">Uncharacterized protein</fullName>
    </submittedName>
</protein>
<accession>A0ACB9EGX4</accession>
<reference evidence="1 2" key="2">
    <citation type="journal article" date="2022" name="Mol. Ecol. Resour.">
        <title>The genomes of chicory, endive, great burdock and yacon provide insights into Asteraceae paleo-polyploidization history and plant inulin production.</title>
        <authorList>
            <person name="Fan W."/>
            <person name="Wang S."/>
            <person name="Wang H."/>
            <person name="Wang A."/>
            <person name="Jiang F."/>
            <person name="Liu H."/>
            <person name="Zhao H."/>
            <person name="Xu D."/>
            <person name="Zhang Y."/>
        </authorList>
    </citation>
    <scope>NUCLEOTIDE SEQUENCE [LARGE SCALE GENOMIC DNA]</scope>
    <source>
        <strain evidence="2">cv. Niubang</strain>
    </source>
</reference>
<organism evidence="1 2">
    <name type="scientific">Arctium lappa</name>
    <name type="common">Greater burdock</name>
    <name type="synonym">Lappa major</name>
    <dbReference type="NCBI Taxonomy" id="4217"/>
    <lineage>
        <taxon>Eukaryota</taxon>
        <taxon>Viridiplantae</taxon>
        <taxon>Streptophyta</taxon>
        <taxon>Embryophyta</taxon>
        <taxon>Tracheophyta</taxon>
        <taxon>Spermatophyta</taxon>
        <taxon>Magnoliopsida</taxon>
        <taxon>eudicotyledons</taxon>
        <taxon>Gunneridae</taxon>
        <taxon>Pentapetalae</taxon>
        <taxon>asterids</taxon>
        <taxon>campanulids</taxon>
        <taxon>Asterales</taxon>
        <taxon>Asteraceae</taxon>
        <taxon>Carduoideae</taxon>
        <taxon>Cardueae</taxon>
        <taxon>Arctiinae</taxon>
        <taxon>Arctium</taxon>
    </lineage>
</organism>
<evidence type="ECO:0000313" key="1">
    <source>
        <dbReference type="EMBL" id="KAI3758057.1"/>
    </source>
</evidence>
<evidence type="ECO:0000313" key="2">
    <source>
        <dbReference type="Proteomes" id="UP001055879"/>
    </source>
</evidence>
<proteinExistence type="predicted"/>
<name>A0ACB9EGX4_ARCLA</name>
<reference evidence="2" key="1">
    <citation type="journal article" date="2022" name="Mol. Ecol. Resour.">
        <title>The genomes of chicory, endive, great burdock and yacon provide insights into Asteraceae palaeo-polyploidization history and plant inulin production.</title>
        <authorList>
            <person name="Fan W."/>
            <person name="Wang S."/>
            <person name="Wang H."/>
            <person name="Wang A."/>
            <person name="Jiang F."/>
            <person name="Liu H."/>
            <person name="Zhao H."/>
            <person name="Xu D."/>
            <person name="Zhang Y."/>
        </authorList>
    </citation>
    <scope>NUCLEOTIDE SEQUENCE [LARGE SCALE GENOMIC DNA]</scope>
    <source>
        <strain evidence="2">cv. Niubang</strain>
    </source>
</reference>
<dbReference type="Proteomes" id="UP001055879">
    <property type="component" value="Linkage Group LG02"/>
</dbReference>
<gene>
    <name evidence="1" type="ORF">L6452_05604</name>
</gene>
<keyword evidence="2" id="KW-1185">Reference proteome</keyword>
<sequence length="270" mass="30064">MAPCFCSLVPLPSPSTSISKFISDQPYLSIIQTKCSTIKDLQIIHAQIIKTGLIKDTIAASRLLAFAATSPAADINYAFMLFNEIQNPNLFTWNTIIRGFSRSSNPRVAVSLFIDMLLHSSVDPERRTYPSVFKAYAELGLSKDGGQLHGRILKLGLQLDVYIRNSLVYMYANCGCFGEAFELFRDGEDMDVVAWNSMILSLAKFGKVDDARNLFDEMPLRSSVSWNNMISGDSTKAMITSHNNSSVQKLWIEGQEVLDNDLGQVKTQNL</sequence>
<dbReference type="EMBL" id="CM042048">
    <property type="protein sequence ID" value="KAI3758057.1"/>
    <property type="molecule type" value="Genomic_DNA"/>
</dbReference>